<evidence type="ECO:0000256" key="1">
    <source>
        <dbReference type="ARBA" id="ARBA00001231"/>
    </source>
</evidence>
<dbReference type="RefSeq" id="WP_135061480.1">
    <property type="nucleotide sequence ID" value="NZ_CP038254.1"/>
</dbReference>
<comment type="similarity">
    <text evidence="2">Belongs to the glycosyl hydrolase 3 family.</text>
</comment>
<dbReference type="AlphaFoldDB" id="A0AAX1EJV2"/>
<dbReference type="GO" id="GO:0009254">
    <property type="term" value="P:peptidoglycan turnover"/>
    <property type="evidence" value="ECO:0007669"/>
    <property type="project" value="TreeGrafter"/>
</dbReference>
<dbReference type="GO" id="GO:0005975">
    <property type="term" value="P:carbohydrate metabolic process"/>
    <property type="evidence" value="ECO:0007669"/>
    <property type="project" value="InterPro"/>
</dbReference>
<evidence type="ECO:0000259" key="6">
    <source>
        <dbReference type="Pfam" id="PF00933"/>
    </source>
</evidence>
<dbReference type="InterPro" id="IPR036962">
    <property type="entry name" value="Glyco_hydro_3_N_sf"/>
</dbReference>
<dbReference type="EMBL" id="CP038254">
    <property type="protein sequence ID" value="QBR85327.1"/>
    <property type="molecule type" value="Genomic_DNA"/>
</dbReference>
<sequence length="352" mass="39130">MISLRNKIGQMLIMGFSGTELNEQSPVVDWLQKDGLGGVLLFDFDSQSKQYGKNLVNTSQIRHLLYQLNHYSKAVSSYTEALPLLTAIDYEGGAVDRLSHIEDMMDTMSASKQAMLSDETFTEEIQQMATGLKSLGINLNFAPVVDLNLNCDSGVIGRLERSFSDDPETVTRLARHFVNIFNREGIVCAYKHFPGHGSAKEDSHEDAVDVTHTFLSKELIPYQQLIPDGNVSVMIMTAHVINRLLDKSGLPASLSHKLITELLRKEYGFEGVVISDDLQMPAIAKYFSLSDSLTLAINAGTDMLIFANQFSSISASEVIDHIEGLIHQGRIAVERIDEAYTRIVRLKKALLF</sequence>
<gene>
    <name evidence="7" type="ORF">E3983_05735</name>
</gene>
<dbReference type="PANTHER" id="PTHR30480">
    <property type="entry name" value="BETA-HEXOSAMINIDASE-RELATED"/>
    <property type="match status" value="1"/>
</dbReference>
<keyword evidence="5" id="KW-0326">Glycosidase</keyword>
<dbReference type="Gene3D" id="3.20.20.300">
    <property type="entry name" value="Glycoside hydrolase, family 3, N-terminal domain"/>
    <property type="match status" value="1"/>
</dbReference>
<dbReference type="EC" id="3.2.1.52" evidence="3"/>
<dbReference type="Pfam" id="PF00933">
    <property type="entry name" value="Glyco_hydro_3"/>
    <property type="match status" value="1"/>
</dbReference>
<organism evidence="7 8">
    <name type="scientific">Legionella israelensis</name>
    <dbReference type="NCBI Taxonomy" id="454"/>
    <lineage>
        <taxon>Bacteria</taxon>
        <taxon>Pseudomonadati</taxon>
        <taxon>Pseudomonadota</taxon>
        <taxon>Gammaproteobacteria</taxon>
        <taxon>Legionellales</taxon>
        <taxon>Legionellaceae</taxon>
        <taxon>Legionella</taxon>
    </lineage>
</organism>
<dbReference type="GO" id="GO:0004563">
    <property type="term" value="F:beta-N-acetylhexosaminidase activity"/>
    <property type="evidence" value="ECO:0007669"/>
    <property type="project" value="UniProtKB-EC"/>
</dbReference>
<comment type="catalytic activity">
    <reaction evidence="1">
        <text>Hydrolysis of terminal non-reducing N-acetyl-D-hexosamine residues in N-acetyl-beta-D-hexosaminides.</text>
        <dbReference type="EC" id="3.2.1.52"/>
    </reaction>
</comment>
<evidence type="ECO:0000313" key="8">
    <source>
        <dbReference type="Proteomes" id="UP000295517"/>
    </source>
</evidence>
<dbReference type="Proteomes" id="UP000295517">
    <property type="component" value="Chromosome"/>
</dbReference>
<reference evidence="7 8" key="1">
    <citation type="submission" date="2019-03" db="EMBL/GenBank/DDBJ databases">
        <title>Diverse conjugative elements silence natural transformation in Legionella species.</title>
        <authorList>
            <person name="Durieux I."/>
            <person name="Ginevra C."/>
            <person name="Attaiech L."/>
            <person name="Picq K."/>
            <person name="Juan P.A."/>
            <person name="Jarraud S."/>
            <person name="Charpentier X."/>
        </authorList>
    </citation>
    <scope>NUCLEOTIDE SEQUENCE [LARGE SCALE GENOMIC DNA]</scope>
    <source>
        <strain evidence="7 8">HL-0427-4011</strain>
    </source>
</reference>
<evidence type="ECO:0000313" key="7">
    <source>
        <dbReference type="EMBL" id="QBR85327.1"/>
    </source>
</evidence>
<proteinExistence type="inferred from homology"/>
<evidence type="ECO:0000256" key="2">
    <source>
        <dbReference type="ARBA" id="ARBA00005336"/>
    </source>
</evidence>
<protein>
    <recommendedName>
        <fullName evidence="3">beta-N-acetylhexosaminidase</fullName>
        <ecNumber evidence="3">3.2.1.52</ecNumber>
    </recommendedName>
</protein>
<dbReference type="SUPFAM" id="SSF51445">
    <property type="entry name" value="(Trans)glycosidases"/>
    <property type="match status" value="1"/>
</dbReference>
<dbReference type="PANTHER" id="PTHR30480:SF13">
    <property type="entry name" value="BETA-HEXOSAMINIDASE"/>
    <property type="match status" value="1"/>
</dbReference>
<dbReference type="InterPro" id="IPR050226">
    <property type="entry name" value="NagZ_Beta-hexosaminidase"/>
</dbReference>
<evidence type="ECO:0000256" key="3">
    <source>
        <dbReference type="ARBA" id="ARBA00012663"/>
    </source>
</evidence>
<feature type="domain" description="Glycoside hydrolase family 3 N-terminal" evidence="6">
    <location>
        <begin position="4"/>
        <end position="346"/>
    </location>
</feature>
<evidence type="ECO:0000256" key="4">
    <source>
        <dbReference type="ARBA" id="ARBA00022801"/>
    </source>
</evidence>
<accession>A0AAX1EJV2</accession>
<evidence type="ECO:0000256" key="5">
    <source>
        <dbReference type="ARBA" id="ARBA00023295"/>
    </source>
</evidence>
<name>A0AAX1EJV2_9GAMM</name>
<dbReference type="InterPro" id="IPR017853">
    <property type="entry name" value="GH"/>
</dbReference>
<dbReference type="InterPro" id="IPR001764">
    <property type="entry name" value="Glyco_hydro_3_N"/>
</dbReference>
<keyword evidence="4 7" id="KW-0378">Hydrolase</keyword>